<dbReference type="EMBL" id="CP000859">
    <property type="protein sequence ID" value="ABW67963.1"/>
    <property type="molecule type" value="Genomic_DNA"/>
</dbReference>
<dbReference type="RefSeq" id="WP_012175575.1">
    <property type="nucleotide sequence ID" value="NC_009943.1"/>
</dbReference>
<sequence>MTPIDARNLACPGPVLAAKAFIEQNDPNRITIVVDNEAARQNVERFLSSQGYDMQVEQSDDTWTITGIRKSGAAFQEEKIPVREHGSATLVLISSDRLGRGDDDLGEKLMASFIKTLEEMGTDLWRLVFVNSGVRLTIDGSAVLPDLQKYEAAGTRLLVCGTCLTHFDLMDRKQVGQTTNMLDIVTAMQLAEKVIVI</sequence>
<dbReference type="InterPro" id="IPR036868">
    <property type="entry name" value="TusA-like_sf"/>
</dbReference>
<name>A8ZUD1_DESOH</name>
<dbReference type="InterPro" id="IPR019870">
    <property type="entry name" value="Se_metab_YedF"/>
</dbReference>
<evidence type="ECO:0000259" key="1">
    <source>
        <dbReference type="Pfam" id="PF01206"/>
    </source>
</evidence>
<reference evidence="2 3" key="1">
    <citation type="submission" date="2007-10" db="EMBL/GenBank/DDBJ databases">
        <title>Complete sequence of Desulfococcus oleovorans Hxd3.</title>
        <authorList>
            <consortium name="US DOE Joint Genome Institute"/>
            <person name="Copeland A."/>
            <person name="Lucas S."/>
            <person name="Lapidus A."/>
            <person name="Barry K."/>
            <person name="Glavina del Rio T."/>
            <person name="Dalin E."/>
            <person name="Tice H."/>
            <person name="Pitluck S."/>
            <person name="Kiss H."/>
            <person name="Brettin T."/>
            <person name="Bruce D."/>
            <person name="Detter J.C."/>
            <person name="Han C."/>
            <person name="Schmutz J."/>
            <person name="Larimer F."/>
            <person name="Land M."/>
            <person name="Hauser L."/>
            <person name="Kyrpides N."/>
            <person name="Kim E."/>
            <person name="Wawrik B."/>
            <person name="Richardson P."/>
        </authorList>
    </citation>
    <scope>NUCLEOTIDE SEQUENCE [LARGE SCALE GENOMIC DNA]</scope>
    <source>
        <strain evidence="3">DSM 6200 / JCM 39069 / Hxd3</strain>
    </source>
</reference>
<dbReference type="Proteomes" id="UP000008561">
    <property type="component" value="Chromosome"/>
</dbReference>
<proteinExistence type="predicted"/>
<dbReference type="AlphaFoldDB" id="A8ZUD1"/>
<dbReference type="CDD" id="cd03421">
    <property type="entry name" value="SirA_like_N"/>
    <property type="match status" value="1"/>
</dbReference>
<keyword evidence="3" id="KW-1185">Reference proteome</keyword>
<dbReference type="SUPFAM" id="SSF75169">
    <property type="entry name" value="DsrEFH-like"/>
    <property type="match status" value="1"/>
</dbReference>
<dbReference type="KEGG" id="dol:Dole_2159"/>
<dbReference type="InterPro" id="IPR027396">
    <property type="entry name" value="DsrEFH-like"/>
</dbReference>
<accession>A8ZUD1</accession>
<dbReference type="SUPFAM" id="SSF64307">
    <property type="entry name" value="SirA-like"/>
    <property type="match status" value="1"/>
</dbReference>
<gene>
    <name evidence="2" type="ordered locus">Dole_2159</name>
</gene>
<dbReference type="NCBIfam" id="TIGR03527">
    <property type="entry name" value="selenium_YedF"/>
    <property type="match status" value="1"/>
</dbReference>
<dbReference type="Pfam" id="PF01206">
    <property type="entry name" value="TusA"/>
    <property type="match status" value="1"/>
</dbReference>
<feature type="domain" description="UPF0033" evidence="1">
    <location>
        <begin position="4"/>
        <end position="66"/>
    </location>
</feature>
<dbReference type="Gene3D" id="3.30.110.40">
    <property type="entry name" value="TusA-like domain"/>
    <property type="match status" value="1"/>
</dbReference>
<evidence type="ECO:0000313" key="3">
    <source>
        <dbReference type="Proteomes" id="UP000008561"/>
    </source>
</evidence>
<dbReference type="HOGENOM" id="CLU_097491_0_0_7"/>
<evidence type="ECO:0000313" key="2">
    <source>
        <dbReference type="EMBL" id="ABW67963.1"/>
    </source>
</evidence>
<dbReference type="eggNOG" id="COG0425">
    <property type="taxonomic scope" value="Bacteria"/>
</dbReference>
<dbReference type="OrthoDB" id="9801500at2"/>
<protein>
    <submittedName>
        <fullName evidence="2">SirA family protein</fullName>
    </submittedName>
</protein>
<dbReference type="STRING" id="96561.Dole_2159"/>
<dbReference type="InterPro" id="IPR001455">
    <property type="entry name" value="TusA-like"/>
</dbReference>
<organism evidence="2 3">
    <name type="scientific">Desulfosudis oleivorans (strain DSM 6200 / JCM 39069 / Hxd3)</name>
    <name type="common">Desulfococcus oleovorans</name>
    <dbReference type="NCBI Taxonomy" id="96561"/>
    <lineage>
        <taxon>Bacteria</taxon>
        <taxon>Pseudomonadati</taxon>
        <taxon>Thermodesulfobacteriota</taxon>
        <taxon>Desulfobacteria</taxon>
        <taxon>Desulfobacterales</taxon>
        <taxon>Desulfosudaceae</taxon>
        <taxon>Desulfosudis</taxon>
    </lineage>
</organism>